<gene>
    <name evidence="1" type="ORF">SAMN04488504_102761</name>
</gene>
<keyword evidence="2" id="KW-1185">Reference proteome</keyword>
<evidence type="ECO:0008006" key="3">
    <source>
        <dbReference type="Google" id="ProtNLM"/>
    </source>
</evidence>
<dbReference type="EMBL" id="FNAJ01000002">
    <property type="protein sequence ID" value="SDD80229.1"/>
    <property type="molecule type" value="Genomic_DNA"/>
</dbReference>
<sequence length="263" mass="28985">MPRRPWMALVVSGLVAGCAARPERYGFDSATSACRQNPAVCARMAGEEAVLPGTRALRVAASIGTAGDAALRLLKAEERDAIEEALARCAEDARSTILVERFGGRNPTSEECREEVGRDAQGQPVTWAMKLGIEMHRMALDCARRELSKQRPGGFSVEPRYHRDPRTQTWETLSDKAVQALVQQGRGSELKGSLIPDVVIHAGSPHQALVVYDFKFPCLGDDPSKWRVYPRGHPHAGRTQKFMYELAVGARAFRIIPRWGVLP</sequence>
<comment type="caution">
    <text evidence="1">The sequence shown here is derived from an EMBL/GenBank/DDBJ whole genome shotgun (WGS) entry which is preliminary data.</text>
</comment>
<evidence type="ECO:0000313" key="2">
    <source>
        <dbReference type="Proteomes" id="UP000198717"/>
    </source>
</evidence>
<reference evidence="1 2" key="1">
    <citation type="submission" date="2016-10" db="EMBL/GenBank/DDBJ databases">
        <authorList>
            <person name="Varghese N."/>
            <person name="Submissions S."/>
        </authorList>
    </citation>
    <scope>NUCLEOTIDE SEQUENCE [LARGE SCALE GENOMIC DNA]</scope>
    <source>
        <strain evidence="1 2">DSM 2260</strain>
    </source>
</reference>
<organism evidence="1 2">
    <name type="scientific">Myxococcus virescens</name>
    <dbReference type="NCBI Taxonomy" id="83456"/>
    <lineage>
        <taxon>Bacteria</taxon>
        <taxon>Pseudomonadati</taxon>
        <taxon>Myxococcota</taxon>
        <taxon>Myxococcia</taxon>
        <taxon>Myxococcales</taxon>
        <taxon>Cystobacterineae</taxon>
        <taxon>Myxococcaceae</taxon>
        <taxon>Myxococcus</taxon>
    </lineage>
</organism>
<accession>A0ABY0MLI1</accession>
<protein>
    <recommendedName>
        <fullName evidence="3">Lipoprotein</fullName>
    </recommendedName>
</protein>
<name>A0ABY0MLI1_9BACT</name>
<dbReference type="PROSITE" id="PS51257">
    <property type="entry name" value="PROKAR_LIPOPROTEIN"/>
    <property type="match status" value="1"/>
</dbReference>
<dbReference type="RefSeq" id="WP_244171599.1">
    <property type="nucleotide sequence ID" value="NZ_BJVY01000008.1"/>
</dbReference>
<dbReference type="Proteomes" id="UP000198717">
    <property type="component" value="Unassembled WGS sequence"/>
</dbReference>
<evidence type="ECO:0000313" key="1">
    <source>
        <dbReference type="EMBL" id="SDD80229.1"/>
    </source>
</evidence>
<proteinExistence type="predicted"/>